<accession>A0A0R2HXU8</accession>
<dbReference type="InterPro" id="IPR019734">
    <property type="entry name" value="TPR_rpt"/>
</dbReference>
<dbReference type="Gene3D" id="1.25.40.10">
    <property type="entry name" value="Tetratricopeptide repeat domain"/>
    <property type="match status" value="1"/>
</dbReference>
<dbReference type="Pfam" id="PF13181">
    <property type="entry name" value="TPR_8"/>
    <property type="match status" value="1"/>
</dbReference>
<dbReference type="SUPFAM" id="SSF48452">
    <property type="entry name" value="TPR-like"/>
    <property type="match status" value="1"/>
</dbReference>
<name>A0A0R2HXU8_CARDV</name>
<reference evidence="2 3" key="1">
    <citation type="journal article" date="2015" name="Genome Announc.">
        <title>Expanding the biotechnology potential of lactobacilli through comparative genomics of 213 strains and associated genera.</title>
        <authorList>
            <person name="Sun Z."/>
            <person name="Harris H.M."/>
            <person name="McCann A."/>
            <person name="Guo C."/>
            <person name="Argimon S."/>
            <person name="Zhang W."/>
            <person name="Yang X."/>
            <person name="Jeffery I.B."/>
            <person name="Cooney J.C."/>
            <person name="Kagawa T.F."/>
            <person name="Liu W."/>
            <person name="Song Y."/>
            <person name="Salvetti E."/>
            <person name="Wrobel A."/>
            <person name="Rasinkangas P."/>
            <person name="Parkhill J."/>
            <person name="Rea M.C."/>
            <person name="O'Sullivan O."/>
            <person name="Ritari J."/>
            <person name="Douillard F.P."/>
            <person name="Paul Ross R."/>
            <person name="Yang R."/>
            <person name="Briner A.E."/>
            <person name="Felis G.E."/>
            <person name="de Vos W.M."/>
            <person name="Barrangou R."/>
            <person name="Klaenhammer T.R."/>
            <person name="Caufield P.W."/>
            <person name="Cui Y."/>
            <person name="Zhang H."/>
            <person name="O'Toole P.W."/>
        </authorList>
    </citation>
    <scope>NUCLEOTIDE SEQUENCE [LARGE SCALE GENOMIC DNA]</scope>
    <source>
        <strain evidence="2 3">DSM 20623</strain>
    </source>
</reference>
<dbReference type="SMART" id="SM00028">
    <property type="entry name" value="TPR"/>
    <property type="match status" value="3"/>
</dbReference>
<dbReference type="eggNOG" id="COG0457">
    <property type="taxonomic scope" value="Bacteria"/>
</dbReference>
<dbReference type="PROSITE" id="PS50005">
    <property type="entry name" value="TPR"/>
    <property type="match status" value="1"/>
</dbReference>
<dbReference type="Proteomes" id="UP000051658">
    <property type="component" value="Unassembled WGS sequence"/>
</dbReference>
<protein>
    <submittedName>
        <fullName evidence="2">Uncharacterized protein</fullName>
    </submittedName>
</protein>
<gene>
    <name evidence="2" type="ORF">IV74_GL000179</name>
</gene>
<keyword evidence="3" id="KW-1185">Reference proteome</keyword>
<dbReference type="AlphaFoldDB" id="A0A0R2HXU8"/>
<dbReference type="InterPro" id="IPR011990">
    <property type="entry name" value="TPR-like_helical_dom_sf"/>
</dbReference>
<evidence type="ECO:0000313" key="2">
    <source>
        <dbReference type="EMBL" id="KRN57198.1"/>
    </source>
</evidence>
<dbReference type="RefSeq" id="WP_034571373.1">
    <property type="nucleotide sequence ID" value="NZ_JQBS01000007.1"/>
</dbReference>
<dbReference type="PATRIC" id="fig|1449336.4.peg.181"/>
<keyword evidence="1" id="KW-0802">TPR repeat</keyword>
<evidence type="ECO:0000313" key="3">
    <source>
        <dbReference type="Proteomes" id="UP000051658"/>
    </source>
</evidence>
<sequence length="143" mass="16468">MSDSENKRAPIIEFFPSSEYYFSLGIAAFQKNDILKAKKYLNRAATLCKTEEEKIFALCQLAICHQHAGEFNESITILDTLIEESGDIFSEAYYFQANNYAFLEDLEEALELVKMYLKEDPTGDFIEEATELKQTLEMELKGY</sequence>
<comment type="caution">
    <text evidence="2">The sequence shown here is derived from an EMBL/GenBank/DDBJ whole genome shotgun (WGS) entry which is preliminary data.</text>
</comment>
<dbReference type="GeneID" id="89588173"/>
<organism evidence="2 3">
    <name type="scientific">Carnobacterium divergens DSM 20623</name>
    <dbReference type="NCBI Taxonomy" id="1449336"/>
    <lineage>
        <taxon>Bacteria</taxon>
        <taxon>Bacillati</taxon>
        <taxon>Bacillota</taxon>
        <taxon>Bacilli</taxon>
        <taxon>Lactobacillales</taxon>
        <taxon>Carnobacteriaceae</taxon>
        <taxon>Carnobacterium</taxon>
    </lineage>
</organism>
<evidence type="ECO:0000256" key="1">
    <source>
        <dbReference type="PROSITE-ProRule" id="PRU00339"/>
    </source>
</evidence>
<dbReference type="EMBL" id="JQBS01000007">
    <property type="protein sequence ID" value="KRN57198.1"/>
    <property type="molecule type" value="Genomic_DNA"/>
</dbReference>
<feature type="repeat" description="TPR" evidence="1">
    <location>
        <begin position="90"/>
        <end position="123"/>
    </location>
</feature>
<proteinExistence type="predicted"/>